<feature type="transmembrane region" description="Helical" evidence="8">
    <location>
        <begin position="77"/>
        <end position="102"/>
    </location>
</feature>
<feature type="transmembrane region" description="Helical" evidence="8">
    <location>
        <begin position="123"/>
        <end position="140"/>
    </location>
</feature>
<keyword evidence="4 8" id="KW-0812">Transmembrane</keyword>
<keyword evidence="5 8" id="KW-1133">Transmembrane helix</keyword>
<evidence type="ECO:0000313" key="9">
    <source>
        <dbReference type="EMBL" id="NYI66858.1"/>
    </source>
</evidence>
<comment type="similarity">
    <text evidence="2 7">Belongs to the sodium:solute symporter (SSF) (TC 2.A.21) family.</text>
</comment>
<dbReference type="PANTHER" id="PTHR48086:SF8">
    <property type="entry name" value="MONOCARBOXYLIC ACID PERMEASE"/>
    <property type="match status" value="1"/>
</dbReference>
<feature type="transmembrane region" description="Helical" evidence="8">
    <location>
        <begin position="160"/>
        <end position="180"/>
    </location>
</feature>
<dbReference type="AlphaFoldDB" id="A0A7Z0AAY2"/>
<comment type="subcellular location">
    <subcellularLocation>
        <location evidence="1">Membrane</location>
        <topology evidence="1">Multi-pass membrane protein</topology>
    </subcellularLocation>
</comment>
<dbReference type="PROSITE" id="PS50283">
    <property type="entry name" value="NA_SOLUT_SYMP_3"/>
    <property type="match status" value="1"/>
</dbReference>
<dbReference type="Pfam" id="PF00474">
    <property type="entry name" value="SSF"/>
    <property type="match status" value="1"/>
</dbReference>
<dbReference type="GO" id="GO:0005886">
    <property type="term" value="C:plasma membrane"/>
    <property type="evidence" value="ECO:0007669"/>
    <property type="project" value="TreeGrafter"/>
</dbReference>
<evidence type="ECO:0000256" key="3">
    <source>
        <dbReference type="ARBA" id="ARBA00022448"/>
    </source>
</evidence>
<name>A0A7Z0AAY2_9MICO</name>
<protein>
    <submittedName>
        <fullName evidence="9">SSS family solute:Na+ symporter</fullName>
    </submittedName>
</protein>
<keyword evidence="10" id="KW-1185">Reference proteome</keyword>
<feature type="transmembrane region" description="Helical" evidence="8">
    <location>
        <begin position="378"/>
        <end position="397"/>
    </location>
</feature>
<evidence type="ECO:0000256" key="5">
    <source>
        <dbReference type="ARBA" id="ARBA00022989"/>
    </source>
</evidence>
<keyword evidence="6 8" id="KW-0472">Membrane</keyword>
<dbReference type="InterPro" id="IPR038377">
    <property type="entry name" value="Na/Glc_symporter_sf"/>
</dbReference>
<feature type="transmembrane region" description="Helical" evidence="8">
    <location>
        <begin position="403"/>
        <end position="421"/>
    </location>
</feature>
<gene>
    <name evidence="9" type="ORF">BJY26_001164</name>
</gene>
<dbReference type="GO" id="GO:0022857">
    <property type="term" value="F:transmembrane transporter activity"/>
    <property type="evidence" value="ECO:0007669"/>
    <property type="project" value="InterPro"/>
</dbReference>
<evidence type="ECO:0000256" key="7">
    <source>
        <dbReference type="RuleBase" id="RU362091"/>
    </source>
</evidence>
<feature type="transmembrane region" description="Helical" evidence="8">
    <location>
        <begin position="324"/>
        <end position="350"/>
    </location>
</feature>
<comment type="caution">
    <text evidence="9">The sequence shown here is derived from an EMBL/GenBank/DDBJ whole genome shotgun (WGS) entry which is preliminary data.</text>
</comment>
<keyword evidence="3" id="KW-0813">Transport</keyword>
<feature type="transmembrane region" description="Helical" evidence="8">
    <location>
        <begin position="428"/>
        <end position="447"/>
    </location>
</feature>
<dbReference type="Proteomes" id="UP000539111">
    <property type="component" value="Unassembled WGS sequence"/>
</dbReference>
<feature type="transmembrane region" description="Helical" evidence="8">
    <location>
        <begin position="6"/>
        <end position="25"/>
    </location>
</feature>
<feature type="transmembrane region" description="Helical" evidence="8">
    <location>
        <begin position="46"/>
        <end position="71"/>
    </location>
</feature>
<evidence type="ECO:0000256" key="6">
    <source>
        <dbReference type="ARBA" id="ARBA00023136"/>
    </source>
</evidence>
<evidence type="ECO:0000256" key="2">
    <source>
        <dbReference type="ARBA" id="ARBA00006434"/>
    </source>
</evidence>
<proteinExistence type="inferred from homology"/>
<dbReference type="Gene3D" id="1.20.1730.10">
    <property type="entry name" value="Sodium/glucose cotransporter"/>
    <property type="match status" value="1"/>
</dbReference>
<dbReference type="EMBL" id="JACBZP010000001">
    <property type="protein sequence ID" value="NYI66858.1"/>
    <property type="molecule type" value="Genomic_DNA"/>
</dbReference>
<accession>A0A7Z0AAY2</accession>
<evidence type="ECO:0000313" key="10">
    <source>
        <dbReference type="Proteomes" id="UP000539111"/>
    </source>
</evidence>
<dbReference type="InterPro" id="IPR050277">
    <property type="entry name" value="Sodium:Solute_Symporter"/>
</dbReference>
<feature type="transmembrane region" description="Helical" evidence="8">
    <location>
        <begin position="453"/>
        <end position="475"/>
    </location>
</feature>
<dbReference type="PANTHER" id="PTHR48086">
    <property type="entry name" value="SODIUM/PROLINE SYMPORTER-RELATED"/>
    <property type="match status" value="1"/>
</dbReference>
<feature type="transmembrane region" description="Helical" evidence="8">
    <location>
        <begin position="242"/>
        <end position="265"/>
    </location>
</feature>
<feature type="transmembrane region" description="Helical" evidence="8">
    <location>
        <begin position="192"/>
        <end position="210"/>
    </location>
</feature>
<reference evidence="9 10" key="1">
    <citation type="submission" date="2020-07" db="EMBL/GenBank/DDBJ databases">
        <title>Sequencing the genomes of 1000 actinobacteria strains.</title>
        <authorList>
            <person name="Klenk H.-P."/>
        </authorList>
    </citation>
    <scope>NUCLEOTIDE SEQUENCE [LARGE SCALE GENOMIC DNA]</scope>
    <source>
        <strain evidence="9 10">DSM 26341</strain>
    </source>
</reference>
<evidence type="ECO:0000256" key="8">
    <source>
        <dbReference type="SAM" id="Phobius"/>
    </source>
</evidence>
<evidence type="ECO:0000256" key="1">
    <source>
        <dbReference type="ARBA" id="ARBA00004141"/>
    </source>
</evidence>
<dbReference type="InterPro" id="IPR001734">
    <property type="entry name" value="Na/solute_symporter"/>
</dbReference>
<dbReference type="RefSeq" id="WP_179426484.1">
    <property type="nucleotide sequence ID" value="NZ_JACBZP010000001.1"/>
</dbReference>
<feature type="transmembrane region" description="Helical" evidence="8">
    <location>
        <begin position="285"/>
        <end position="304"/>
    </location>
</feature>
<sequence length="493" mass="52169">MSGDAIIAIIIFAAAMVATVGVGLWSGRGREKSMTEWSISGRGLGVIFILLLMAGETYTSFSFLGTAGWSYEYGVPILYLIAYLSVGLVVAYLVAPLLWTYASRHDLVCISDFAEHRFKSRPLGILVAVLATIFLIPYIQVQIQGMGAVVNAMSYGAIDLNAAAIISFIVAEAFILVSGLRGSAWVSVLKDGLVILSVVFLAVYVPLHYFDGIGEFVTKMVAEKPEWLTFPGHGPGTFGSTWFISTIVLNAVTIVIFPTTVAGYLSSKSPNTLRRNSIILPWYQLLLIVPMVIGCVALFVVPALKDSDLALYSVVVDSLPAPIVAVIGVAGALSAIVPMSVFMLSIGTMWGRTILGGGMRGPAKTEAQDARQKQIAQLVCLLVGVLALAGSLFLPGALVNLSVLSYEGLAQLVPVVLLSLYWPRMSKVAGASGLIVGSIAMVVLHYTGHDPLWGINGGLIALALNLIVVIAVTAAKPDPRSRAASARATAEVN</sequence>
<organism evidence="9 10">
    <name type="scientific">Spelaeicoccus albus</name>
    <dbReference type="NCBI Taxonomy" id="1280376"/>
    <lineage>
        <taxon>Bacteria</taxon>
        <taxon>Bacillati</taxon>
        <taxon>Actinomycetota</taxon>
        <taxon>Actinomycetes</taxon>
        <taxon>Micrococcales</taxon>
        <taxon>Brevibacteriaceae</taxon>
        <taxon>Spelaeicoccus</taxon>
    </lineage>
</organism>
<dbReference type="CDD" id="cd10322">
    <property type="entry name" value="SLC5sbd"/>
    <property type="match status" value="1"/>
</dbReference>
<evidence type="ECO:0000256" key="4">
    <source>
        <dbReference type="ARBA" id="ARBA00022692"/>
    </source>
</evidence>